<dbReference type="SUPFAM" id="SSF81901">
    <property type="entry name" value="HCP-like"/>
    <property type="match status" value="1"/>
</dbReference>
<keyword evidence="6" id="KW-1185">Reference proteome</keyword>
<name>A0A3N5XYM0_9ALTE</name>
<dbReference type="PANTHER" id="PTHR44186">
    <property type="match status" value="1"/>
</dbReference>
<dbReference type="InterPro" id="IPR019734">
    <property type="entry name" value="TPR_rpt"/>
</dbReference>
<dbReference type="SMART" id="SM00028">
    <property type="entry name" value="TPR"/>
    <property type="match status" value="2"/>
</dbReference>
<sequence>MKKFKVVRSVSLAIGLSTAVLSGNTMAQQQAGATQPTGPVICPGYVKGKSGLPGQRVGKKVQNAFEAYNEDDVAGAIDILLDIEAKDSFDRAFVDNFIGKMMIGIDGRAAEAFTYLERAVKEKQLNDSDHANTLKLLGQLGMQEKKYESAIGFFKKWMDFTCKEDAEVYTRIAQAHMELKQYAEMIEPADKAIELYEEPNKNPYILKLSSYFERKMINEMVDIGEQLVVLFPENKQWWTQLGSFYLQIEDYDRALSVMDAAYLQGFLDKESQIKLLAQLYAATGAPERAARLKEKHLGELLQRDADMLTSVAKSYHQAREFKTAAKYWGEAAKLSSDPKHFEEQGTLLLIAQDYRGAITALGQALDRGAEDVGGIHYTLMEANFHSGNFKAAHVHAKEARKDPSVRRNANAWIPYIETKAKNRGISL</sequence>
<keyword evidence="1" id="KW-0677">Repeat</keyword>
<proteinExistence type="predicted"/>
<evidence type="ECO:0000313" key="6">
    <source>
        <dbReference type="Proteomes" id="UP000275281"/>
    </source>
</evidence>
<dbReference type="EMBL" id="RPOK01000006">
    <property type="protein sequence ID" value="RPJ65056.1"/>
    <property type="molecule type" value="Genomic_DNA"/>
</dbReference>
<dbReference type="Proteomes" id="UP000275281">
    <property type="component" value="Unassembled WGS sequence"/>
</dbReference>
<dbReference type="PANTHER" id="PTHR44186:SF1">
    <property type="entry name" value="BARDET-BIEDL SYNDROME 4 PROTEIN"/>
    <property type="match status" value="1"/>
</dbReference>
<dbReference type="SUPFAM" id="SSF48452">
    <property type="entry name" value="TPR-like"/>
    <property type="match status" value="1"/>
</dbReference>
<feature type="chain" id="PRO_5017929815" evidence="4">
    <location>
        <begin position="28"/>
        <end position="427"/>
    </location>
</feature>
<dbReference type="RefSeq" id="WP_124029184.1">
    <property type="nucleotide sequence ID" value="NZ_JBHRSN010000013.1"/>
</dbReference>
<protein>
    <submittedName>
        <fullName evidence="5">Uncharacterized protein</fullName>
    </submittedName>
</protein>
<comment type="caution">
    <text evidence="5">The sequence shown here is derived from an EMBL/GenBank/DDBJ whole genome shotgun (WGS) entry which is preliminary data.</text>
</comment>
<feature type="repeat" description="TPR" evidence="3">
    <location>
        <begin position="166"/>
        <end position="199"/>
    </location>
</feature>
<evidence type="ECO:0000256" key="3">
    <source>
        <dbReference type="PROSITE-ProRule" id="PRU00339"/>
    </source>
</evidence>
<dbReference type="Gene3D" id="1.25.40.10">
    <property type="entry name" value="Tetratricopeptide repeat domain"/>
    <property type="match status" value="2"/>
</dbReference>
<accession>A0A3N5XYM0</accession>
<keyword evidence="4" id="KW-0732">Signal</keyword>
<evidence type="ECO:0000256" key="4">
    <source>
        <dbReference type="SAM" id="SignalP"/>
    </source>
</evidence>
<dbReference type="AlphaFoldDB" id="A0A3N5XYM0"/>
<evidence type="ECO:0000256" key="1">
    <source>
        <dbReference type="ARBA" id="ARBA00022737"/>
    </source>
</evidence>
<evidence type="ECO:0000313" key="5">
    <source>
        <dbReference type="EMBL" id="RPJ65056.1"/>
    </source>
</evidence>
<dbReference type="Pfam" id="PF13181">
    <property type="entry name" value="TPR_8"/>
    <property type="match status" value="1"/>
</dbReference>
<feature type="signal peptide" evidence="4">
    <location>
        <begin position="1"/>
        <end position="27"/>
    </location>
</feature>
<dbReference type="InterPro" id="IPR011990">
    <property type="entry name" value="TPR-like_helical_dom_sf"/>
</dbReference>
<dbReference type="OrthoDB" id="5592888at2"/>
<dbReference type="PROSITE" id="PS50005">
    <property type="entry name" value="TPR"/>
    <property type="match status" value="1"/>
</dbReference>
<keyword evidence="2 3" id="KW-0802">TPR repeat</keyword>
<gene>
    <name evidence="5" type="ORF">DRW07_17220</name>
</gene>
<evidence type="ECO:0000256" key="2">
    <source>
        <dbReference type="ARBA" id="ARBA00022803"/>
    </source>
</evidence>
<organism evidence="5 6">
    <name type="scientific">Alteromonas sediminis</name>
    <dbReference type="NCBI Taxonomy" id="2259342"/>
    <lineage>
        <taxon>Bacteria</taxon>
        <taxon>Pseudomonadati</taxon>
        <taxon>Pseudomonadota</taxon>
        <taxon>Gammaproteobacteria</taxon>
        <taxon>Alteromonadales</taxon>
        <taxon>Alteromonadaceae</taxon>
        <taxon>Alteromonas/Salinimonas group</taxon>
        <taxon>Alteromonas</taxon>
    </lineage>
</organism>
<reference evidence="5 6" key="1">
    <citation type="submission" date="2018-11" db="EMBL/GenBank/DDBJ databases">
        <authorList>
            <person name="Ye M.-Q."/>
            <person name="Du Z.-J."/>
        </authorList>
    </citation>
    <scope>NUCLEOTIDE SEQUENCE [LARGE SCALE GENOMIC DNA]</scope>
    <source>
        <strain evidence="5 6">U0105</strain>
    </source>
</reference>